<evidence type="ECO:0000256" key="4">
    <source>
        <dbReference type="ARBA" id="ARBA00023002"/>
    </source>
</evidence>
<dbReference type="InterPro" id="IPR003953">
    <property type="entry name" value="FAD-dep_OxRdtase_2_FAD-bd"/>
</dbReference>
<dbReference type="Proteomes" id="UP001589750">
    <property type="component" value="Unassembled WGS sequence"/>
</dbReference>
<name>A0ABV5K7H5_9ACTN</name>
<keyword evidence="4 6" id="KW-0560">Oxidoreductase</keyword>
<dbReference type="PRINTS" id="PR00411">
    <property type="entry name" value="PNDRDTASEI"/>
</dbReference>
<proteinExistence type="predicted"/>
<keyword evidence="2" id="KW-0285">Flavoprotein</keyword>
<dbReference type="SUPFAM" id="SSF51905">
    <property type="entry name" value="FAD/NAD(P)-binding domain"/>
    <property type="match status" value="1"/>
</dbReference>
<evidence type="ECO:0000256" key="3">
    <source>
        <dbReference type="ARBA" id="ARBA00022827"/>
    </source>
</evidence>
<protein>
    <submittedName>
        <fullName evidence="6">3-oxosteroid 1-dehydrogenase</fullName>
        <ecNumber evidence="6">1.3.99.4</ecNumber>
    </submittedName>
</protein>
<dbReference type="SUPFAM" id="SSF56425">
    <property type="entry name" value="Succinate dehydrogenase/fumarate reductase flavoprotein, catalytic domain"/>
    <property type="match status" value="1"/>
</dbReference>
<dbReference type="EC" id="1.3.99.4" evidence="6"/>
<dbReference type="InterPro" id="IPR036188">
    <property type="entry name" value="FAD/NAD-bd_sf"/>
</dbReference>
<keyword evidence="3" id="KW-0274">FAD</keyword>
<evidence type="ECO:0000256" key="1">
    <source>
        <dbReference type="ARBA" id="ARBA00001974"/>
    </source>
</evidence>
<dbReference type="NCBIfam" id="NF005882">
    <property type="entry name" value="PRK07843.1"/>
    <property type="match status" value="1"/>
</dbReference>
<dbReference type="EMBL" id="JBHMDG010000002">
    <property type="protein sequence ID" value="MFB9312013.1"/>
    <property type="molecule type" value="Genomic_DNA"/>
</dbReference>
<accession>A0ABV5K7H5</accession>
<dbReference type="Pfam" id="PF00890">
    <property type="entry name" value="FAD_binding_2"/>
    <property type="match status" value="1"/>
</dbReference>
<gene>
    <name evidence="6" type="primary">kstD</name>
    <name evidence="6" type="ORF">ACFFRI_03060</name>
</gene>
<organism evidence="6 7">
    <name type="scientific">Nocardioides plantarum</name>
    <dbReference type="NCBI Taxonomy" id="29299"/>
    <lineage>
        <taxon>Bacteria</taxon>
        <taxon>Bacillati</taxon>
        <taxon>Actinomycetota</taxon>
        <taxon>Actinomycetes</taxon>
        <taxon>Propionibacteriales</taxon>
        <taxon>Nocardioidaceae</taxon>
        <taxon>Nocardioides</taxon>
    </lineage>
</organism>
<dbReference type="RefSeq" id="WP_140010792.1">
    <property type="nucleotide sequence ID" value="NZ_JBHMDG010000002.1"/>
</dbReference>
<comment type="caution">
    <text evidence="6">The sequence shown here is derived from an EMBL/GenBank/DDBJ whole genome shotgun (WGS) entry which is preliminary data.</text>
</comment>
<evidence type="ECO:0000256" key="2">
    <source>
        <dbReference type="ARBA" id="ARBA00022630"/>
    </source>
</evidence>
<feature type="domain" description="FAD-dependent oxidoreductase 2 FAD-binding" evidence="5">
    <location>
        <begin position="20"/>
        <end position="545"/>
    </location>
</feature>
<evidence type="ECO:0000313" key="6">
    <source>
        <dbReference type="EMBL" id="MFB9312013.1"/>
    </source>
</evidence>
<dbReference type="InterPro" id="IPR027477">
    <property type="entry name" value="Succ_DH/fumarate_Rdtase_cat_sf"/>
</dbReference>
<dbReference type="PANTHER" id="PTHR43400">
    <property type="entry name" value="FUMARATE REDUCTASE"/>
    <property type="match status" value="1"/>
</dbReference>
<evidence type="ECO:0000259" key="5">
    <source>
        <dbReference type="Pfam" id="PF00890"/>
    </source>
</evidence>
<comment type="cofactor">
    <cofactor evidence="1">
        <name>FAD</name>
        <dbReference type="ChEBI" id="CHEBI:57692"/>
    </cofactor>
</comment>
<reference evidence="6 7" key="1">
    <citation type="submission" date="2024-09" db="EMBL/GenBank/DDBJ databases">
        <authorList>
            <person name="Sun Q."/>
            <person name="Mori K."/>
        </authorList>
    </citation>
    <scope>NUCLEOTIDE SEQUENCE [LARGE SCALE GENOMIC DNA]</scope>
    <source>
        <strain evidence="6 7">JCM 9626</strain>
    </source>
</reference>
<dbReference type="GO" id="GO:0047571">
    <property type="term" value="F:3-oxosteroid 1-dehydrogenase activity"/>
    <property type="evidence" value="ECO:0007669"/>
    <property type="project" value="UniProtKB-EC"/>
</dbReference>
<keyword evidence="7" id="KW-1185">Reference proteome</keyword>
<dbReference type="InterPro" id="IPR050315">
    <property type="entry name" value="FAD-oxidoreductase_2"/>
</dbReference>
<dbReference type="Gene3D" id="3.50.50.60">
    <property type="entry name" value="FAD/NAD(P)-binding domain"/>
    <property type="match status" value="2"/>
</dbReference>
<sequence length="582" mass="62522">MRVSTSSTTDGADGLPQEVDVVVVGAGGAGMSAALAAGKRGLETVVLEKSAYFGGSTARSGGGVWIPGNYALVAAGQADSLEESKRYLDSIVGDEVPKVRRDTYVDRGAEVMDFVRAHTPLRFEWVKDYADYHPEAPGGRLKGRSCEPIPMDARFLGAELDRLHPQYAKAPANMIVTQADFRKINLGIRTVRGPVTMAKVLVKRIVSLALRRRMYAMGNAIAIGLRQGLVDADVPVHYETELSGLLIEDGRVAGVKVTRDGVEHVVRARRGVILGSGGFERNLEMREKYQPQPTSVDWTTGSEFNTGGGILAGIAAGADTGLLDDAWWGPTIPLPGGPWFCLAERNLPGSIIVNQAGRRYMNEALPYVEAVHAMYDGEATGVGHVPSWMVIDQRYRNRYLFAGLMPRQPFPGRWYKHGTVKKAATIEELAAEIEVPPDALRETLDRFNGFARTGDDVDFQRGVSGYDKYYSDPSVKPNPSLHVIDQAPFYAVKIVPGDLGTKGGLVTDERARVLRADGSVIEGLYAAGNVSSAVMGHTYAGPGATIGPAIVFGYLAAEDIARGGLETGTSAPSSTIVERETA</sequence>
<dbReference type="PANTHER" id="PTHR43400:SF10">
    <property type="entry name" value="3-OXOSTEROID 1-DEHYDROGENASE"/>
    <property type="match status" value="1"/>
</dbReference>
<evidence type="ECO:0000313" key="7">
    <source>
        <dbReference type="Proteomes" id="UP001589750"/>
    </source>
</evidence>